<dbReference type="EMBL" id="CP003380">
    <property type="protein sequence ID" value="AFJ02634.1"/>
    <property type="molecule type" value="Genomic_DNA"/>
</dbReference>
<evidence type="ECO:0000313" key="2">
    <source>
        <dbReference type="EMBL" id="AFJ02634.1"/>
    </source>
</evidence>
<dbReference type="RefSeq" id="WP_014704054.1">
    <property type="nucleotide sequence ID" value="NC_017856.1"/>
</dbReference>
<name>I1YI91_METFJ</name>
<protein>
    <submittedName>
        <fullName evidence="2">Uncharacterized protein</fullName>
    </submittedName>
</protein>
<dbReference type="AlphaFoldDB" id="I1YI91"/>
<dbReference type="OrthoDB" id="9961314at2"/>
<gene>
    <name evidence="2" type="ordered locus">Q7C_1485</name>
</gene>
<feature type="signal peptide" evidence="1">
    <location>
        <begin position="1"/>
        <end position="29"/>
    </location>
</feature>
<dbReference type="PATRIC" id="fig|754477.3.peg.1465"/>
<dbReference type="Proteomes" id="UP000009145">
    <property type="component" value="Chromosome"/>
</dbReference>
<sequence length="178" mass="19274" precursor="true">MNSAAFSQIAKATLSMVLLTTSLFPVASAQSDIAAELRQKTMECRTARIGDCVRACFIPSRELDDGREVSEADIEACRNAHAQLATPAKPEPTWTPEYAPLPDVVGVFRGALVNAQGRDDWKRYCRSSAIVGDGTPWNVPKGATVRVSGIRYVTNPINSFDRSKNACRADSVEVVSTP</sequence>
<feature type="chain" id="PRO_5003654620" evidence="1">
    <location>
        <begin position="30"/>
        <end position="178"/>
    </location>
</feature>
<evidence type="ECO:0000313" key="3">
    <source>
        <dbReference type="Proteomes" id="UP000009145"/>
    </source>
</evidence>
<keyword evidence="3" id="KW-1185">Reference proteome</keyword>
<evidence type="ECO:0000256" key="1">
    <source>
        <dbReference type="SAM" id="SignalP"/>
    </source>
</evidence>
<organism evidence="2 3">
    <name type="scientific">Methylophaga frappieri (strain ATCC BAA-2434 / DSM 25690 / JAM7)</name>
    <dbReference type="NCBI Taxonomy" id="754477"/>
    <lineage>
        <taxon>Bacteria</taxon>
        <taxon>Pseudomonadati</taxon>
        <taxon>Pseudomonadota</taxon>
        <taxon>Gammaproteobacteria</taxon>
        <taxon>Thiotrichales</taxon>
        <taxon>Piscirickettsiaceae</taxon>
        <taxon>Methylophaga</taxon>
    </lineage>
</organism>
<dbReference type="HOGENOM" id="CLU_1508911_0_0_6"/>
<keyword evidence="1" id="KW-0732">Signal</keyword>
<proteinExistence type="predicted"/>
<accession>I1YI91</accession>
<dbReference type="KEGG" id="mec:Q7C_1485"/>
<reference evidence="2 3" key="1">
    <citation type="journal article" date="2012" name="J. Bacteriol.">
        <title>Complete genome sequences of Methylophaga sp. strain JAM1 and Methylophaga sp. strain JAM7.</title>
        <authorList>
            <person name="Villeneuve C."/>
            <person name="Martineau C."/>
            <person name="Mauffrey F."/>
            <person name="Villemur R."/>
        </authorList>
    </citation>
    <scope>NUCLEOTIDE SEQUENCE [LARGE SCALE GENOMIC DNA]</scope>
    <source>
        <strain evidence="2 3">JAM7</strain>
    </source>
</reference>